<dbReference type="PANTHER" id="PTHR16524:SF2">
    <property type="entry name" value="CELL DEATH REGULATOR AVEN"/>
    <property type="match status" value="1"/>
</dbReference>
<reference evidence="2" key="3">
    <citation type="submission" date="2025-09" db="UniProtKB">
        <authorList>
            <consortium name="Ensembl"/>
        </authorList>
    </citation>
    <scope>IDENTIFICATION</scope>
</reference>
<dbReference type="GeneTree" id="ENSGT00390000003299"/>
<feature type="compositionally biased region" description="Gly residues" evidence="1">
    <location>
        <begin position="12"/>
        <end position="21"/>
    </location>
</feature>
<dbReference type="GO" id="GO:0010972">
    <property type="term" value="P:negative regulation of G2/M transition of mitotic cell cycle"/>
    <property type="evidence" value="ECO:0007669"/>
    <property type="project" value="TreeGrafter"/>
</dbReference>
<protein>
    <recommendedName>
        <fullName evidence="4">Cell death regulator Aven</fullName>
    </recommendedName>
</protein>
<feature type="compositionally biased region" description="Basic and acidic residues" evidence="1">
    <location>
        <begin position="252"/>
        <end position="267"/>
    </location>
</feature>
<dbReference type="Ensembl" id="ENSDCDT00010029054.1">
    <property type="protein sequence ID" value="ENSDCDP00010023672.1"/>
    <property type="gene ID" value="ENSDCDG00010014796.1"/>
</dbReference>
<organism evidence="2 3">
    <name type="scientific">Denticeps clupeoides</name>
    <name type="common">denticle herring</name>
    <dbReference type="NCBI Taxonomy" id="299321"/>
    <lineage>
        <taxon>Eukaryota</taxon>
        <taxon>Metazoa</taxon>
        <taxon>Chordata</taxon>
        <taxon>Craniata</taxon>
        <taxon>Vertebrata</taxon>
        <taxon>Euteleostomi</taxon>
        <taxon>Actinopterygii</taxon>
        <taxon>Neopterygii</taxon>
        <taxon>Teleostei</taxon>
        <taxon>Clupei</taxon>
        <taxon>Clupeiformes</taxon>
        <taxon>Denticipitoidei</taxon>
        <taxon>Denticipitidae</taxon>
        <taxon>Denticeps</taxon>
    </lineage>
</organism>
<dbReference type="Proteomes" id="UP000694580">
    <property type="component" value="Chromosome 14"/>
</dbReference>
<dbReference type="InterPro" id="IPR026187">
    <property type="entry name" value="Aven"/>
</dbReference>
<feature type="compositionally biased region" description="Basic residues" evidence="1">
    <location>
        <begin position="29"/>
        <end position="50"/>
    </location>
</feature>
<feature type="compositionally biased region" description="Basic residues" evidence="1">
    <location>
        <begin position="1"/>
        <end position="11"/>
    </location>
</feature>
<evidence type="ECO:0000313" key="2">
    <source>
        <dbReference type="Ensembl" id="ENSDCDP00010023672.1"/>
    </source>
</evidence>
<gene>
    <name evidence="2" type="primary">AVEN</name>
</gene>
<reference evidence="2 3" key="1">
    <citation type="submission" date="2020-06" db="EMBL/GenBank/DDBJ databases">
        <authorList>
            <consortium name="Wellcome Sanger Institute Data Sharing"/>
        </authorList>
    </citation>
    <scope>NUCLEOTIDE SEQUENCE [LARGE SCALE GENOMIC DNA]</scope>
</reference>
<evidence type="ECO:0000313" key="3">
    <source>
        <dbReference type="Proteomes" id="UP000694580"/>
    </source>
</evidence>
<evidence type="ECO:0000256" key="1">
    <source>
        <dbReference type="SAM" id="MobiDB-lite"/>
    </source>
</evidence>
<feature type="region of interest" description="Disordered" evidence="1">
    <location>
        <begin position="1"/>
        <end position="100"/>
    </location>
</feature>
<name>A0AAY4BT36_9TELE</name>
<sequence>MDGNVRPHRGRGGSWRRGGGDPAASEHRGRGRGGHHRGRGKRDHHHRGRGRGVGAADFRRVRCDDPDSEDEGPSIFSRRKLESNSGRYEALEREESGQDVPVQRGTDFHALLGSAGDSFSQFRFSEEKDWEMDSLAANQMSALLVDLPALAQSLQELPLHERLNLEAELVQVATPVELPAMTVACKQDSAVRSGFKAPAPARPGHAVPPSTASTAETPADDADEELDRLLGLQDPVKGLSLDQSGDQSDVSVEQKEVEMKKEEKYAPRDVPAAQNMTEEDLEDWLDSMIS</sequence>
<evidence type="ECO:0008006" key="4">
    <source>
        <dbReference type="Google" id="ProtNLM"/>
    </source>
</evidence>
<keyword evidence="3" id="KW-1185">Reference proteome</keyword>
<accession>A0AAY4BT36</accession>
<dbReference type="PANTHER" id="PTHR16524">
    <property type="entry name" value="CELL DEATH REGULATOR AVEN"/>
    <property type="match status" value="1"/>
</dbReference>
<feature type="region of interest" description="Disordered" evidence="1">
    <location>
        <begin position="194"/>
        <end position="276"/>
    </location>
</feature>
<reference evidence="2" key="2">
    <citation type="submission" date="2025-08" db="UniProtKB">
        <authorList>
            <consortium name="Ensembl"/>
        </authorList>
    </citation>
    <scope>IDENTIFICATION</scope>
</reference>
<proteinExistence type="predicted"/>
<dbReference type="AlphaFoldDB" id="A0AAY4BT36"/>